<evidence type="ECO:0000256" key="4">
    <source>
        <dbReference type="ARBA" id="ARBA00023163"/>
    </source>
</evidence>
<evidence type="ECO:0000256" key="2">
    <source>
        <dbReference type="ARBA" id="ARBA00008421"/>
    </source>
</evidence>
<feature type="compositionally biased region" description="Gly residues" evidence="7">
    <location>
        <begin position="998"/>
        <end position="1009"/>
    </location>
</feature>
<evidence type="ECO:0000256" key="6">
    <source>
        <dbReference type="PROSITE-ProRule" id="PRU00505"/>
    </source>
</evidence>
<dbReference type="InterPro" id="IPR000818">
    <property type="entry name" value="TEA/ATTS_dom"/>
</dbReference>
<feature type="domain" description="TEA" evidence="8">
    <location>
        <begin position="69"/>
        <end position="155"/>
    </location>
</feature>
<feature type="DNA-binding region" description="TEA" evidence="6">
    <location>
        <begin position="69"/>
        <end position="155"/>
    </location>
</feature>
<dbReference type="GO" id="GO:0005634">
    <property type="term" value="C:nucleus"/>
    <property type="evidence" value="ECO:0007669"/>
    <property type="project" value="UniProtKB-SubCell"/>
</dbReference>
<feature type="region of interest" description="Disordered" evidence="7">
    <location>
        <begin position="446"/>
        <end position="487"/>
    </location>
</feature>
<feature type="region of interest" description="Disordered" evidence="7">
    <location>
        <begin position="885"/>
        <end position="1063"/>
    </location>
</feature>
<feature type="compositionally biased region" description="Basic residues" evidence="7">
    <location>
        <begin position="962"/>
        <end position="973"/>
    </location>
</feature>
<feature type="compositionally biased region" description="Polar residues" evidence="7">
    <location>
        <begin position="774"/>
        <end position="789"/>
    </location>
</feature>
<dbReference type="Proteomes" id="UP000289323">
    <property type="component" value="Unassembled WGS sequence"/>
</dbReference>
<feature type="region of interest" description="Disordered" evidence="7">
    <location>
        <begin position="573"/>
        <end position="606"/>
    </location>
</feature>
<dbReference type="GO" id="GO:0005667">
    <property type="term" value="C:transcription regulator complex"/>
    <property type="evidence" value="ECO:0007669"/>
    <property type="project" value="TreeGrafter"/>
</dbReference>
<feature type="compositionally biased region" description="Low complexity" evidence="7">
    <location>
        <begin position="895"/>
        <end position="907"/>
    </location>
</feature>
<evidence type="ECO:0000259" key="8">
    <source>
        <dbReference type="PROSITE" id="PS51088"/>
    </source>
</evidence>
<evidence type="ECO:0000256" key="1">
    <source>
        <dbReference type="ARBA" id="ARBA00004123"/>
    </source>
</evidence>
<dbReference type="PANTHER" id="PTHR11834">
    <property type="entry name" value="TRANSCRIPTIONAL ENHANCER FACTOR TEF RELATED"/>
    <property type="match status" value="1"/>
</dbReference>
<dbReference type="InterPro" id="IPR038096">
    <property type="entry name" value="TEA/ATTS_sf"/>
</dbReference>
<dbReference type="Pfam" id="PF01285">
    <property type="entry name" value="TEA"/>
    <property type="match status" value="1"/>
</dbReference>
<feature type="compositionally biased region" description="Acidic residues" evidence="7">
    <location>
        <begin position="1032"/>
        <end position="1042"/>
    </location>
</feature>
<accession>A0A446B6B8</accession>
<dbReference type="InterPro" id="IPR050937">
    <property type="entry name" value="TEC1_TEAD_TF"/>
</dbReference>
<evidence type="ECO:0000313" key="10">
    <source>
        <dbReference type="Proteomes" id="UP000289323"/>
    </source>
</evidence>
<dbReference type="Gene3D" id="6.10.20.40">
    <property type="entry name" value="TEA/ATTS domain"/>
    <property type="match status" value="1"/>
</dbReference>
<comment type="similarity">
    <text evidence="2">Belongs to the TEC1 family.</text>
</comment>
<feature type="compositionally biased region" description="Acidic residues" evidence="7">
    <location>
        <begin position="1053"/>
        <end position="1063"/>
    </location>
</feature>
<dbReference type="PROSITE" id="PS51088">
    <property type="entry name" value="TEA_2"/>
    <property type="match status" value="1"/>
</dbReference>
<feature type="compositionally biased region" description="Basic and acidic residues" evidence="7">
    <location>
        <begin position="451"/>
        <end position="466"/>
    </location>
</feature>
<keyword evidence="4" id="KW-0804">Transcription</keyword>
<dbReference type="AlphaFoldDB" id="A0A446B6B8"/>
<keyword evidence="5" id="KW-0539">Nucleus</keyword>
<feature type="compositionally biased region" description="Polar residues" evidence="7">
    <location>
        <begin position="817"/>
        <end position="829"/>
    </location>
</feature>
<dbReference type="EMBL" id="OUUZ01000001">
    <property type="protein sequence ID" value="SPQ18053.1"/>
    <property type="molecule type" value="Genomic_DNA"/>
</dbReference>
<keyword evidence="3" id="KW-0805">Transcription regulation</keyword>
<dbReference type="GO" id="GO:0000978">
    <property type="term" value="F:RNA polymerase II cis-regulatory region sequence-specific DNA binding"/>
    <property type="evidence" value="ECO:0007669"/>
    <property type="project" value="TreeGrafter"/>
</dbReference>
<evidence type="ECO:0000256" key="5">
    <source>
        <dbReference type="ARBA" id="ARBA00023242"/>
    </source>
</evidence>
<feature type="region of interest" description="Disordered" evidence="7">
    <location>
        <begin position="773"/>
        <end position="846"/>
    </location>
</feature>
<evidence type="ECO:0000313" key="9">
    <source>
        <dbReference type="EMBL" id="SPQ18053.1"/>
    </source>
</evidence>
<organism evidence="9 10">
    <name type="scientific">Thermothielavioides terrestris</name>
    <dbReference type="NCBI Taxonomy" id="2587410"/>
    <lineage>
        <taxon>Eukaryota</taxon>
        <taxon>Fungi</taxon>
        <taxon>Dikarya</taxon>
        <taxon>Ascomycota</taxon>
        <taxon>Pezizomycotina</taxon>
        <taxon>Sordariomycetes</taxon>
        <taxon>Sordariomycetidae</taxon>
        <taxon>Sordariales</taxon>
        <taxon>Chaetomiaceae</taxon>
        <taxon>Thermothielavioides</taxon>
    </lineage>
</organism>
<protein>
    <submittedName>
        <fullName evidence="9">E7c7de85-27a1-4ff5-b479-e02e431e7c2e</fullName>
    </submittedName>
</protein>
<dbReference type="GO" id="GO:0000981">
    <property type="term" value="F:DNA-binding transcription factor activity, RNA polymerase II-specific"/>
    <property type="evidence" value="ECO:0007669"/>
    <property type="project" value="TreeGrafter"/>
</dbReference>
<evidence type="ECO:0000256" key="7">
    <source>
        <dbReference type="SAM" id="MobiDB-lite"/>
    </source>
</evidence>
<sequence>MPAPPVLRTQSLGPGYGAATAYASASTGTSARTQQRHDLRLQSRRRAQGVNPLMPLLTQAFQNYRKKQAGKSDQKWPEVLEGPFLDALILVPQMGRKKYTMRQTQYGRNMLIGEYLWIAYCQSLPPGAEPDPQMARGRKMVSSHIQVLRKFFPNHRCFHFFFGQGPDDKDGDSIETASLKNNPVLIALSEGRLPDERPNYEYLAQVLALDEQVQFRPKRCWIFVSHEDVVVGEDRTGHLRATGARLGEAEYPHLGRNLERETWAKEEQQFFKGALLHEFTKELQQVESSSVRELSKQWESAFPALHQRLKAITSTTTDARCDILHMHATLELKEKRRFPSGSNLSSWVEINLEQPRLLNHRWKVETRLVRPPELGCSHDGSAPEVVYEPAKREFTIPYQHRPGCDGRGQCDCLAQRCRREGVVVPFPVPFPAEVWAQTLTNCAEYPAHPFSDSKRHDRERDRAVKAEEDDGEAPRSRRRSKQPTQMDLVPKIAMMQEIWSCPPPSSPLEDGSSGSGSQRWTRRAVILWTFATIHRIDDGKLITAPGGKTDWRFLTILDPASEYHQRRAIISGRRSSAEEYQESSSSNTGASRPASRDAIVSPRPTYQPHLSASMSENFSAAWDSAAGLGSLTGPAPQAAYGAHFMSQTIPSHGTAAQGGYGLLDSFSSHSGLATPPPSASLASSFAQTFDTASTSSDIVPSYMATTAGIDAGSHALGDTLSVATDPFLAHVGVTYGETHDGIHGWPGHAGGLDPSHHAWPSAYPGVSAAHAHSETMSWAGSQPPSTSSRRGSEQQQQQQQHSYHYQTYQTHPERPQQPWTCSSTTNTATSDDHDPWTPLTSSTHTPGEAAATITTTAANASTNIGNNTTTTITTAAAQEPSQDCWAQLGAPPAPSTTITTGSSGNGSDRSREWEDIDMTPLPGTGAGATVEDEGCSAASPALDRHQQQHNHLQHQHHDGAHAHHYHHHHHHHQQQQQQQHLPQHNHNHFGVDVEASMLGGGGSSRGGGAETFPAPRGAEGTAGGLKRARAESDDDDDDDDDGNNGAVVGGGFEDGDEDEEELD</sequence>
<name>A0A446B6B8_9PEZI</name>
<proteinExistence type="inferred from homology"/>
<feature type="compositionally biased region" description="Low complexity" evidence="7">
    <location>
        <begin position="794"/>
        <end position="810"/>
    </location>
</feature>
<dbReference type="PANTHER" id="PTHR11834:SF0">
    <property type="entry name" value="PROTEIN SCALLOPED"/>
    <property type="match status" value="1"/>
</dbReference>
<reference evidence="9 10" key="1">
    <citation type="submission" date="2018-04" db="EMBL/GenBank/DDBJ databases">
        <authorList>
            <person name="Huttner S."/>
            <person name="Dainat J."/>
        </authorList>
    </citation>
    <scope>NUCLEOTIDE SEQUENCE [LARGE SCALE GENOMIC DNA]</scope>
</reference>
<comment type="subcellular location">
    <subcellularLocation>
        <location evidence="1">Nucleus</location>
    </subcellularLocation>
</comment>
<feature type="compositionally biased region" description="Low complexity" evidence="7">
    <location>
        <begin position="974"/>
        <end position="984"/>
    </location>
</feature>
<evidence type="ECO:0000256" key="3">
    <source>
        <dbReference type="ARBA" id="ARBA00023015"/>
    </source>
</evidence>
<dbReference type="SMART" id="SM00426">
    <property type="entry name" value="TEA"/>
    <property type="match status" value="1"/>
</dbReference>
<gene>
    <name evidence="9" type="ORF">TT172_LOCUS472</name>
</gene>